<protein>
    <submittedName>
        <fullName evidence="2">Gag protein</fullName>
    </submittedName>
</protein>
<feature type="compositionally biased region" description="Basic and acidic residues" evidence="1">
    <location>
        <begin position="10"/>
        <end position="31"/>
    </location>
</feature>
<dbReference type="AlphaFoldDB" id="A0A183EQF1"/>
<name>A0A183EQF1_9BILA</name>
<accession>A0A183EQF1</accession>
<evidence type="ECO:0000313" key="2">
    <source>
        <dbReference type="WBParaSite" id="GPUH_0002322101-mRNA-1"/>
    </source>
</evidence>
<sequence length="57" mass="6546">LMLRYMKMVEEQRRKDKLPSEQSPEKPHLEGEPLGESFVTEVAEIVDAPSTPSDFGW</sequence>
<reference evidence="2" key="1">
    <citation type="submission" date="2016-06" db="UniProtKB">
        <authorList>
            <consortium name="WormBaseParasite"/>
        </authorList>
    </citation>
    <scope>IDENTIFICATION</scope>
</reference>
<feature type="region of interest" description="Disordered" evidence="1">
    <location>
        <begin position="10"/>
        <end position="36"/>
    </location>
</feature>
<proteinExistence type="predicted"/>
<organism evidence="2">
    <name type="scientific">Gongylonema pulchrum</name>
    <dbReference type="NCBI Taxonomy" id="637853"/>
    <lineage>
        <taxon>Eukaryota</taxon>
        <taxon>Metazoa</taxon>
        <taxon>Ecdysozoa</taxon>
        <taxon>Nematoda</taxon>
        <taxon>Chromadorea</taxon>
        <taxon>Rhabditida</taxon>
        <taxon>Spirurina</taxon>
        <taxon>Spiruromorpha</taxon>
        <taxon>Spiruroidea</taxon>
        <taxon>Gongylonematidae</taxon>
        <taxon>Gongylonema</taxon>
    </lineage>
</organism>
<evidence type="ECO:0000256" key="1">
    <source>
        <dbReference type="SAM" id="MobiDB-lite"/>
    </source>
</evidence>
<dbReference type="WBParaSite" id="GPUH_0002322101-mRNA-1">
    <property type="protein sequence ID" value="GPUH_0002322101-mRNA-1"/>
    <property type="gene ID" value="GPUH_0002322101"/>
</dbReference>